<dbReference type="PROSITE" id="PS50089">
    <property type="entry name" value="ZF_RING_2"/>
    <property type="match status" value="1"/>
</dbReference>
<dbReference type="GO" id="GO:0008270">
    <property type="term" value="F:zinc ion binding"/>
    <property type="evidence" value="ECO:0007669"/>
    <property type="project" value="UniProtKB-KW"/>
</dbReference>
<dbReference type="InterPro" id="IPR001841">
    <property type="entry name" value="Znf_RING"/>
</dbReference>
<dbReference type="InParanoid" id="A0A165LUP7"/>
<dbReference type="OrthoDB" id="6105938at2759"/>
<proteinExistence type="predicted"/>
<dbReference type="SUPFAM" id="SSF57850">
    <property type="entry name" value="RING/U-box"/>
    <property type="match status" value="1"/>
</dbReference>
<dbReference type="Proteomes" id="UP000077266">
    <property type="component" value="Unassembled WGS sequence"/>
</dbReference>
<sequence>MFLVLASSTCDICLETYHSTGHRQPCVIPCGHIACRRCFQSLETPRCAYCRDEFYAEEVTGVRCEFVQPAPPGEDVPIPSAGAEDPSPSVEPATAVDLARECEARLSDLLLWDYSNRSDRVHIANDIRTFAEDFVVQHISNHYPDLIPTFDSMMQVVNNLDDMLESNLGRQEDQEDPDFAHEARQYRRSQRENGWHRRRSWLIKELSNH</sequence>
<feature type="domain" description="RING-type" evidence="2">
    <location>
        <begin position="10"/>
        <end position="51"/>
    </location>
</feature>
<keyword evidence="1" id="KW-0862">Zinc</keyword>
<accession>A0A165LUP7</accession>
<keyword evidence="1" id="KW-0863">Zinc-finger</keyword>
<dbReference type="STRING" id="1314781.A0A165LUP7"/>
<dbReference type="Gene3D" id="3.30.40.10">
    <property type="entry name" value="Zinc/RING finger domain, C3HC4 (zinc finger)"/>
    <property type="match status" value="1"/>
</dbReference>
<organism evidence="3 4">
    <name type="scientific">Exidia glandulosa HHB12029</name>
    <dbReference type="NCBI Taxonomy" id="1314781"/>
    <lineage>
        <taxon>Eukaryota</taxon>
        <taxon>Fungi</taxon>
        <taxon>Dikarya</taxon>
        <taxon>Basidiomycota</taxon>
        <taxon>Agaricomycotina</taxon>
        <taxon>Agaricomycetes</taxon>
        <taxon>Auriculariales</taxon>
        <taxon>Exidiaceae</taxon>
        <taxon>Exidia</taxon>
    </lineage>
</organism>
<dbReference type="AlphaFoldDB" id="A0A165LUP7"/>
<dbReference type="EMBL" id="KV425920">
    <property type="protein sequence ID" value="KZV98351.1"/>
    <property type="molecule type" value="Genomic_DNA"/>
</dbReference>
<keyword evidence="1" id="KW-0479">Metal-binding</keyword>
<gene>
    <name evidence="3" type="ORF">EXIGLDRAFT_763654</name>
</gene>
<evidence type="ECO:0000259" key="2">
    <source>
        <dbReference type="PROSITE" id="PS50089"/>
    </source>
</evidence>
<evidence type="ECO:0000256" key="1">
    <source>
        <dbReference type="PROSITE-ProRule" id="PRU00175"/>
    </source>
</evidence>
<reference evidence="3 4" key="1">
    <citation type="journal article" date="2016" name="Mol. Biol. Evol.">
        <title>Comparative Genomics of Early-Diverging Mushroom-Forming Fungi Provides Insights into the Origins of Lignocellulose Decay Capabilities.</title>
        <authorList>
            <person name="Nagy L.G."/>
            <person name="Riley R."/>
            <person name="Tritt A."/>
            <person name="Adam C."/>
            <person name="Daum C."/>
            <person name="Floudas D."/>
            <person name="Sun H."/>
            <person name="Yadav J.S."/>
            <person name="Pangilinan J."/>
            <person name="Larsson K.H."/>
            <person name="Matsuura K."/>
            <person name="Barry K."/>
            <person name="Labutti K."/>
            <person name="Kuo R."/>
            <person name="Ohm R.A."/>
            <person name="Bhattacharya S.S."/>
            <person name="Shirouzu T."/>
            <person name="Yoshinaga Y."/>
            <person name="Martin F.M."/>
            <person name="Grigoriev I.V."/>
            <person name="Hibbett D.S."/>
        </authorList>
    </citation>
    <scope>NUCLEOTIDE SEQUENCE [LARGE SCALE GENOMIC DNA]</scope>
    <source>
        <strain evidence="3 4">HHB12029</strain>
    </source>
</reference>
<evidence type="ECO:0000313" key="4">
    <source>
        <dbReference type="Proteomes" id="UP000077266"/>
    </source>
</evidence>
<dbReference type="InterPro" id="IPR013083">
    <property type="entry name" value="Znf_RING/FYVE/PHD"/>
</dbReference>
<keyword evidence="4" id="KW-1185">Reference proteome</keyword>
<protein>
    <recommendedName>
        <fullName evidence="2">RING-type domain-containing protein</fullName>
    </recommendedName>
</protein>
<name>A0A165LUP7_EXIGL</name>
<dbReference type="SMART" id="SM00184">
    <property type="entry name" value="RING"/>
    <property type="match status" value="1"/>
</dbReference>
<evidence type="ECO:0000313" key="3">
    <source>
        <dbReference type="EMBL" id="KZV98351.1"/>
    </source>
</evidence>